<feature type="compositionally biased region" description="Polar residues" evidence="1">
    <location>
        <begin position="204"/>
        <end position="233"/>
    </location>
</feature>
<keyword evidence="2" id="KW-1185">Reference proteome</keyword>
<feature type="region of interest" description="Disordered" evidence="1">
    <location>
        <begin position="327"/>
        <end position="352"/>
    </location>
</feature>
<evidence type="ECO:0000256" key="1">
    <source>
        <dbReference type="SAM" id="MobiDB-lite"/>
    </source>
</evidence>
<name>A0A915I6C6_ROMCU</name>
<evidence type="ECO:0000313" key="2">
    <source>
        <dbReference type="Proteomes" id="UP000887565"/>
    </source>
</evidence>
<feature type="compositionally biased region" description="Basic and acidic residues" evidence="1">
    <location>
        <begin position="262"/>
        <end position="273"/>
    </location>
</feature>
<evidence type="ECO:0000313" key="3">
    <source>
        <dbReference type="WBParaSite" id="nRc.2.0.1.t08919-RA"/>
    </source>
</evidence>
<feature type="region of interest" description="Disordered" evidence="1">
    <location>
        <begin position="154"/>
        <end position="281"/>
    </location>
</feature>
<proteinExistence type="predicted"/>
<reference evidence="3" key="1">
    <citation type="submission" date="2022-11" db="UniProtKB">
        <authorList>
            <consortium name="WormBaseParasite"/>
        </authorList>
    </citation>
    <scope>IDENTIFICATION</scope>
</reference>
<accession>A0A915I6C6</accession>
<dbReference type="AlphaFoldDB" id="A0A915I6C6"/>
<sequence length="359" mass="40828">MDTTIEDIEIDKSNYTANPHGRFHLYSTLIDITDFQNRFSFPADSQWQALTAALAAYHFPLPPPGMLFPKHHWIDYPEALKEEIQHILLPPPTLISLAPQIAQMAPVIAKKAVQPLVTLSPPIAVQLPPVPQPPPPCHSSAADGACRQAEYCKSHKTRTTDKPHTKRTPPPSTWHAERGKTPSKRTTRCRKQRKKQKAREEAGKSSQPTSTPQKKITSTKTAAPATQPSPAHQSDSHRLRHKSYSSDDCHRKKSRQTQATSRDSHQQERRDNAPPHCTQSEQIRQVYSTGFYKDAHWRSFRRSLPKLTDYISPLHRDAEIQRHIEALKNPPKDVFKAPLPPPPPMDWNLPRHPQFGFRL</sequence>
<protein>
    <submittedName>
        <fullName evidence="3">Uncharacterized protein</fullName>
    </submittedName>
</protein>
<feature type="compositionally biased region" description="Basic and acidic residues" evidence="1">
    <location>
        <begin position="154"/>
        <end position="163"/>
    </location>
</feature>
<organism evidence="2 3">
    <name type="scientific">Romanomermis culicivorax</name>
    <name type="common">Nematode worm</name>
    <dbReference type="NCBI Taxonomy" id="13658"/>
    <lineage>
        <taxon>Eukaryota</taxon>
        <taxon>Metazoa</taxon>
        <taxon>Ecdysozoa</taxon>
        <taxon>Nematoda</taxon>
        <taxon>Enoplea</taxon>
        <taxon>Dorylaimia</taxon>
        <taxon>Mermithida</taxon>
        <taxon>Mermithoidea</taxon>
        <taxon>Mermithidae</taxon>
        <taxon>Romanomermis</taxon>
    </lineage>
</organism>
<dbReference type="WBParaSite" id="nRc.2.0.1.t08919-RA">
    <property type="protein sequence ID" value="nRc.2.0.1.t08919-RA"/>
    <property type="gene ID" value="nRc.2.0.1.g08919"/>
</dbReference>
<dbReference type="Proteomes" id="UP000887565">
    <property type="component" value="Unplaced"/>
</dbReference>
<feature type="compositionally biased region" description="Basic residues" evidence="1">
    <location>
        <begin position="181"/>
        <end position="197"/>
    </location>
</feature>